<accession>A0A1B2EZD2</accession>
<sequence>MSTTINTARVIEIGSVTAGIAVPDEGGFRFFSSGHPFDALDGRRFRSLKQATAAAHERWQQSSPPEPRSSRPRPNDVPADLLLQVPGPFLLPV</sequence>
<evidence type="ECO:0000313" key="2">
    <source>
        <dbReference type="EMBL" id="ANY85292.1"/>
    </source>
</evidence>
<keyword evidence="2" id="KW-0614">Plasmid</keyword>
<organism evidence="2">
    <name type="scientific">Microvirga ossetica</name>
    <dbReference type="NCBI Taxonomy" id="1882682"/>
    <lineage>
        <taxon>Bacteria</taxon>
        <taxon>Pseudomonadati</taxon>
        <taxon>Pseudomonadota</taxon>
        <taxon>Alphaproteobacteria</taxon>
        <taxon>Hyphomicrobiales</taxon>
        <taxon>Methylobacteriaceae</taxon>
        <taxon>Microvirga</taxon>
    </lineage>
</organism>
<dbReference type="RefSeq" id="WP_099516072.1">
    <property type="nucleotide sequence ID" value="NZ_CP016620.1"/>
</dbReference>
<dbReference type="OrthoDB" id="7584850at2"/>
<gene>
    <name evidence="2" type="ORF">BB934_44825</name>
</gene>
<name>A0A1B2EZD2_9HYPH</name>
<evidence type="ECO:0000256" key="1">
    <source>
        <dbReference type="SAM" id="MobiDB-lite"/>
    </source>
</evidence>
<dbReference type="AlphaFoldDB" id="A0A1B2EZD2"/>
<dbReference type="KEGG" id="moc:BB934_44825"/>
<dbReference type="EMBL" id="CP016620">
    <property type="protein sequence ID" value="ANY85292.1"/>
    <property type="molecule type" value="Genomic_DNA"/>
</dbReference>
<reference evidence="2" key="1">
    <citation type="submission" date="2016-07" db="EMBL/GenBank/DDBJ databases">
        <title>Microvirga ossetica sp. nov. a new species of rhizobia isolated from root nodules of the legume species Vicia alpestris Steven originated from North Ossetia region in the Caucasus.</title>
        <authorList>
            <person name="Safronova V.I."/>
            <person name="Kuznetsova I.G."/>
            <person name="Sazanova A.L."/>
            <person name="Belimov A."/>
            <person name="Andronov E."/>
            <person name="Osledkin Y.S."/>
            <person name="Onishchuk O.P."/>
            <person name="Kurchak O.N."/>
            <person name="Shaposhnikov A.I."/>
            <person name="Willems A."/>
            <person name="Tikhonovich I.A."/>
        </authorList>
    </citation>
    <scope>NUCLEOTIDE SEQUENCE [LARGE SCALE GENOMIC DNA]</scope>
    <source>
        <strain evidence="2">V5/3M</strain>
        <plasmid evidence="2">unnamed4</plasmid>
    </source>
</reference>
<proteinExistence type="predicted"/>
<feature type="region of interest" description="Disordered" evidence="1">
    <location>
        <begin position="51"/>
        <end position="81"/>
    </location>
</feature>
<protein>
    <submittedName>
        <fullName evidence="2">Uncharacterized protein</fullName>
    </submittedName>
</protein>
<geneLocation type="plasmid" evidence="2">
    <name>unnamed4</name>
</geneLocation>